<reference evidence="2" key="1">
    <citation type="submission" date="2020-10" db="EMBL/GenBank/DDBJ databases">
        <authorList>
            <person name="Han B."/>
            <person name="Lu T."/>
            <person name="Zhao Q."/>
            <person name="Huang X."/>
            <person name="Zhao Y."/>
        </authorList>
    </citation>
    <scope>NUCLEOTIDE SEQUENCE</scope>
</reference>
<feature type="compositionally biased region" description="Basic residues" evidence="1">
    <location>
        <begin position="184"/>
        <end position="198"/>
    </location>
</feature>
<comment type="caution">
    <text evidence="2">The sequence shown here is derived from an EMBL/GenBank/DDBJ whole genome shotgun (WGS) entry which is preliminary data.</text>
</comment>
<sequence>MAQAAAPLQRVAPRVSRWGPPIPPPIMPQWGPHGVWVPYPPAAPMHSQQRWGEPTGQVPRTSVFSRLNNGQSSSGGASQDRVINSRTLTPQESEKAAIQQVYVPKKVEVPVVFPPRARPRSVVTIGSMEAPIINHDGLIVIKEIPASKQDEAPKDVARIEEKKHAEGDSKYRQPIWCPRVLNKTQRRKLQHARHKQQKREKLAKMDGEILNPVHVKNPLEDQNAAAAAGP</sequence>
<evidence type="ECO:0000313" key="3">
    <source>
        <dbReference type="Proteomes" id="UP000604825"/>
    </source>
</evidence>
<organism evidence="2 3">
    <name type="scientific">Miscanthus lutarioriparius</name>
    <dbReference type="NCBI Taxonomy" id="422564"/>
    <lineage>
        <taxon>Eukaryota</taxon>
        <taxon>Viridiplantae</taxon>
        <taxon>Streptophyta</taxon>
        <taxon>Embryophyta</taxon>
        <taxon>Tracheophyta</taxon>
        <taxon>Spermatophyta</taxon>
        <taxon>Magnoliopsida</taxon>
        <taxon>Liliopsida</taxon>
        <taxon>Poales</taxon>
        <taxon>Poaceae</taxon>
        <taxon>PACMAD clade</taxon>
        <taxon>Panicoideae</taxon>
        <taxon>Andropogonodae</taxon>
        <taxon>Andropogoneae</taxon>
        <taxon>Saccharinae</taxon>
        <taxon>Miscanthus</taxon>
    </lineage>
</organism>
<feature type="region of interest" description="Disordered" evidence="1">
    <location>
        <begin position="182"/>
        <end position="230"/>
    </location>
</feature>
<keyword evidence="3" id="KW-1185">Reference proteome</keyword>
<dbReference type="EMBL" id="CAJGYO010000002">
    <property type="protein sequence ID" value="CAD6211655.1"/>
    <property type="molecule type" value="Genomic_DNA"/>
</dbReference>
<proteinExistence type="predicted"/>
<evidence type="ECO:0000256" key="1">
    <source>
        <dbReference type="SAM" id="MobiDB-lite"/>
    </source>
</evidence>
<feature type="compositionally biased region" description="Low complexity" evidence="1">
    <location>
        <begin position="70"/>
        <end position="79"/>
    </location>
</feature>
<accession>A0A811MXF5</accession>
<feature type="compositionally biased region" description="Polar residues" evidence="1">
    <location>
        <begin position="58"/>
        <end position="69"/>
    </location>
</feature>
<dbReference type="AlphaFoldDB" id="A0A811MXF5"/>
<gene>
    <name evidence="2" type="ORF">NCGR_LOCUS7611</name>
</gene>
<dbReference type="Proteomes" id="UP000604825">
    <property type="component" value="Unassembled WGS sequence"/>
</dbReference>
<protein>
    <submittedName>
        <fullName evidence="2">Uncharacterized protein</fullName>
    </submittedName>
</protein>
<name>A0A811MXF5_9POAL</name>
<feature type="region of interest" description="Disordered" evidence="1">
    <location>
        <begin position="47"/>
        <end position="82"/>
    </location>
</feature>
<evidence type="ECO:0000313" key="2">
    <source>
        <dbReference type="EMBL" id="CAD6211655.1"/>
    </source>
</evidence>